<keyword evidence="3" id="KW-1185">Reference proteome</keyword>
<feature type="domain" description="DUF4829" evidence="1">
    <location>
        <begin position="7"/>
        <end position="132"/>
    </location>
</feature>
<dbReference type="RefSeq" id="WP_211143898.1">
    <property type="nucleotide sequence ID" value="NZ_JAEEGB010000026.1"/>
</dbReference>
<protein>
    <submittedName>
        <fullName evidence="2">DUF4829 domain-containing protein</fullName>
    </submittedName>
</protein>
<evidence type="ECO:0000313" key="2">
    <source>
        <dbReference type="EMBL" id="MBI6874526.1"/>
    </source>
</evidence>
<dbReference type="EMBL" id="JAEEGB010000026">
    <property type="protein sequence ID" value="MBI6874526.1"/>
    <property type="molecule type" value="Genomic_DNA"/>
</dbReference>
<name>A0A934I3X3_9CLOT</name>
<reference evidence="2" key="1">
    <citation type="submission" date="2020-12" db="EMBL/GenBank/DDBJ databases">
        <title>Clostridium thailandense sp. nov., a novel acetogenic bacterium isolated from peat land soil in Thailand.</title>
        <authorList>
            <person name="Chaikitkaew S."/>
            <person name="Birkeland N.K."/>
        </authorList>
    </citation>
    <scope>NUCLEOTIDE SEQUENCE</scope>
    <source>
        <strain evidence="2">DSM 17425</strain>
    </source>
</reference>
<evidence type="ECO:0000259" key="1">
    <source>
        <dbReference type="Pfam" id="PF16111"/>
    </source>
</evidence>
<dbReference type="Proteomes" id="UP000622687">
    <property type="component" value="Unassembled WGS sequence"/>
</dbReference>
<proteinExistence type="predicted"/>
<dbReference type="InterPro" id="IPR032256">
    <property type="entry name" value="DUF4829"/>
</dbReference>
<evidence type="ECO:0000313" key="3">
    <source>
        <dbReference type="Proteomes" id="UP000622687"/>
    </source>
</evidence>
<sequence length="133" mass="15694">MPFLEPKNVIEEYFKYYNQKNLEGMNSLTTEKNQSSKSALGFDNLEYIKVTDIIEDTDQTNKEIYLRSRKKGQIIDMEKEKSELENIIIFKVGFEVKYKKEGVGPKDSGNYEYNYILIRKDKNSPWLIDSYGH</sequence>
<dbReference type="AlphaFoldDB" id="A0A934I3X3"/>
<gene>
    <name evidence="2" type="ORF">I6U51_17775</name>
</gene>
<accession>A0A934I3X3</accession>
<comment type="caution">
    <text evidence="2">The sequence shown here is derived from an EMBL/GenBank/DDBJ whole genome shotgun (WGS) entry which is preliminary data.</text>
</comment>
<dbReference type="Pfam" id="PF16111">
    <property type="entry name" value="DUF4829"/>
    <property type="match status" value="1"/>
</dbReference>
<organism evidence="2 3">
    <name type="scientific">Clostridium aciditolerans</name>
    <dbReference type="NCBI Taxonomy" id="339861"/>
    <lineage>
        <taxon>Bacteria</taxon>
        <taxon>Bacillati</taxon>
        <taxon>Bacillota</taxon>
        <taxon>Clostridia</taxon>
        <taxon>Eubacteriales</taxon>
        <taxon>Clostridiaceae</taxon>
        <taxon>Clostridium</taxon>
    </lineage>
</organism>